<dbReference type="Proteomes" id="UP001348817">
    <property type="component" value="Chromosome"/>
</dbReference>
<reference evidence="1 2" key="1">
    <citation type="submission" date="2021-12" db="EMBL/GenBank/DDBJ databases">
        <title>Genome sequencing of bacteria with rrn-lacking chromosome and rrn-plasmid.</title>
        <authorList>
            <person name="Anda M."/>
            <person name="Iwasaki W."/>
        </authorList>
    </citation>
    <scope>NUCLEOTIDE SEQUENCE [LARGE SCALE GENOMIC DNA]</scope>
    <source>
        <strain evidence="1 2">DSM 100852</strain>
    </source>
</reference>
<sequence length="238" mass="26054">MNGWLIAAAGAAFYYLSIKNGDGAELINPGPESNPLPRPGTKAPGVPAGIWPLRKGHRGETVKRLQLALLEKGGEPARTIRMSGGADGVFGNGLAKALKSAGHSETVSFELFQKITDLKLDKDARTADNRKRVFVSVNSWDGERIFKGVSDRRNLISGYGKDAIIKLMNRRHVGEATGLEKNGMAQVRFNIGGQDYLAWIDKTQASFHTELDFNLLFCDKITAKSDHEKSLIQKAFRS</sequence>
<keyword evidence="2" id="KW-1185">Reference proteome</keyword>
<evidence type="ECO:0000313" key="2">
    <source>
        <dbReference type="Proteomes" id="UP001348817"/>
    </source>
</evidence>
<organism evidence="1 2">
    <name type="scientific">Fulvitalea axinellae</name>
    <dbReference type="NCBI Taxonomy" id="1182444"/>
    <lineage>
        <taxon>Bacteria</taxon>
        <taxon>Pseudomonadati</taxon>
        <taxon>Bacteroidota</taxon>
        <taxon>Cytophagia</taxon>
        <taxon>Cytophagales</taxon>
        <taxon>Persicobacteraceae</taxon>
        <taxon>Fulvitalea</taxon>
    </lineage>
</organism>
<evidence type="ECO:0000313" key="1">
    <source>
        <dbReference type="EMBL" id="BDD08546.1"/>
    </source>
</evidence>
<name>A0AAU9D6S4_9BACT</name>
<dbReference type="AlphaFoldDB" id="A0AAU9D6S4"/>
<dbReference type="InterPro" id="IPR036366">
    <property type="entry name" value="PGBDSf"/>
</dbReference>
<protein>
    <recommendedName>
        <fullName evidence="3">LytR family transcriptional regulator</fullName>
    </recommendedName>
</protein>
<gene>
    <name evidence="1" type="ORF">FUAX_09780</name>
</gene>
<dbReference type="Gene3D" id="1.10.101.10">
    <property type="entry name" value="PGBD-like superfamily/PGBD"/>
    <property type="match status" value="1"/>
</dbReference>
<dbReference type="EMBL" id="AP025314">
    <property type="protein sequence ID" value="BDD08546.1"/>
    <property type="molecule type" value="Genomic_DNA"/>
</dbReference>
<evidence type="ECO:0008006" key="3">
    <source>
        <dbReference type="Google" id="ProtNLM"/>
    </source>
</evidence>
<proteinExistence type="predicted"/>
<dbReference type="KEGG" id="fax:FUAX_09780"/>
<accession>A0AAU9D6S4</accession>
<dbReference type="RefSeq" id="WP_338393798.1">
    <property type="nucleotide sequence ID" value="NZ_AP025314.1"/>
</dbReference>